<dbReference type="SUPFAM" id="SSF50993">
    <property type="entry name" value="Peptidase/esterase 'gauge' domain"/>
    <property type="match status" value="1"/>
</dbReference>
<protein>
    <submittedName>
        <fullName evidence="6">Prolyl oligopeptidase family serine peptidase</fullName>
    </submittedName>
</protein>
<name>A0ABZ2M2U4_9BACT</name>
<feature type="chain" id="PRO_5046960728" evidence="4">
    <location>
        <begin position="19"/>
        <end position="696"/>
    </location>
</feature>
<evidence type="ECO:0000256" key="2">
    <source>
        <dbReference type="ARBA" id="ARBA00022825"/>
    </source>
</evidence>
<keyword evidence="4" id="KW-0732">Signal</keyword>
<dbReference type="RefSeq" id="WP_394826515.1">
    <property type="nucleotide sequence ID" value="NZ_CP089984.1"/>
</dbReference>
<evidence type="ECO:0000256" key="3">
    <source>
        <dbReference type="SAM" id="MobiDB-lite"/>
    </source>
</evidence>
<dbReference type="Pfam" id="PF07676">
    <property type="entry name" value="PD40"/>
    <property type="match status" value="1"/>
</dbReference>
<evidence type="ECO:0000256" key="1">
    <source>
        <dbReference type="ARBA" id="ARBA00022801"/>
    </source>
</evidence>
<sequence length="696" mass="76537">MSLPGLLALLALPFVTLAAACGGEAPPAESPHPRQPLTGALRDALGAKAGEAKDAGAPDRPYSGHGAGSVPKEVIAKFAPPPLPEDVSRTFQSMLDVRAPSSGRLSPDGKIMYLTWNVTGSNQLWRLDGPQRFPTQMTGGEDPTILREIAPDGSFLVLSRDRKGEENPGLYLQDAKGGKLTTVSHKPGVQSELQFVSDDGRFIYFRANDVKPNSYVLYRYDRTKNEREVVFDQEGIWAIADYRPLGPKSPDSKLLLQKEVGGDMSEFYEWDTAKKALTPLFGQGEREDYDAAYGAKDGEIIVRTPHLGEFQRLYRWDSAQRKLTPIVPEIPHDVFAFGIDRSKTHIAYSINDNGYTRIKILDARTYKDVTPPAIAKLAGDHVRFGASTRDGRFLALGVDTGKAPQTSYVYDWKTGSLTSWHVPSTPEIDTSKFAMAKLETYPARDGTPIPMFVRRPDPSKCAAHPCPVLVHFHGGPESQELPGFSPVKQAFVDAGFILVDPNVRGSKGYGKKWLHAADGPKRLDVITDIEDVSKYIRANWTEGGKAPKIGVWGGSYGGYSTLIAMTMFAGAYDAGASVVGIGNLLTFLENTAPYRRILRINWYGDPERDREALLKLSPITYVDRVSSPLLVLQGATDPRVPVGEALQIHDVLQRKKVPSQLIVFADEGHGAQKRDNRVLQFGHILRFFTEHLLGSK</sequence>
<dbReference type="InterPro" id="IPR029058">
    <property type="entry name" value="AB_hydrolase_fold"/>
</dbReference>
<evidence type="ECO:0000256" key="4">
    <source>
        <dbReference type="SAM" id="SignalP"/>
    </source>
</evidence>
<dbReference type="PANTHER" id="PTHR42776">
    <property type="entry name" value="SERINE PEPTIDASE S9 FAMILY MEMBER"/>
    <property type="match status" value="1"/>
</dbReference>
<keyword evidence="1" id="KW-0378">Hydrolase</keyword>
<dbReference type="InterPro" id="IPR011042">
    <property type="entry name" value="6-blade_b-propeller_TolB-like"/>
</dbReference>
<dbReference type="Gene3D" id="2.120.10.30">
    <property type="entry name" value="TolB, C-terminal domain"/>
    <property type="match status" value="1"/>
</dbReference>
<proteinExistence type="predicted"/>
<keyword evidence="7" id="KW-1185">Reference proteome</keyword>
<organism evidence="6 7">
    <name type="scientific">Pendulispora albinea</name>
    <dbReference type="NCBI Taxonomy" id="2741071"/>
    <lineage>
        <taxon>Bacteria</taxon>
        <taxon>Pseudomonadati</taxon>
        <taxon>Myxococcota</taxon>
        <taxon>Myxococcia</taxon>
        <taxon>Myxococcales</taxon>
        <taxon>Sorangiineae</taxon>
        <taxon>Pendulisporaceae</taxon>
        <taxon>Pendulispora</taxon>
    </lineage>
</organism>
<evidence type="ECO:0000313" key="6">
    <source>
        <dbReference type="EMBL" id="WXB16885.1"/>
    </source>
</evidence>
<dbReference type="Pfam" id="PF00326">
    <property type="entry name" value="Peptidase_S9"/>
    <property type="match status" value="1"/>
</dbReference>
<dbReference type="PANTHER" id="PTHR42776:SF27">
    <property type="entry name" value="DIPEPTIDYL PEPTIDASE FAMILY MEMBER 6"/>
    <property type="match status" value="1"/>
</dbReference>
<feature type="domain" description="Peptidase S9 prolyl oligopeptidase catalytic" evidence="5">
    <location>
        <begin position="484"/>
        <end position="692"/>
    </location>
</feature>
<keyword evidence="2" id="KW-0645">Protease</keyword>
<dbReference type="InterPro" id="IPR011659">
    <property type="entry name" value="WD40"/>
</dbReference>
<dbReference type="SUPFAM" id="SSF53474">
    <property type="entry name" value="alpha/beta-Hydrolases"/>
    <property type="match status" value="1"/>
</dbReference>
<feature type="signal peptide" evidence="4">
    <location>
        <begin position="1"/>
        <end position="18"/>
    </location>
</feature>
<gene>
    <name evidence="6" type="ORF">LZC94_06335</name>
</gene>
<dbReference type="Proteomes" id="UP001370348">
    <property type="component" value="Chromosome"/>
</dbReference>
<dbReference type="EMBL" id="CP089984">
    <property type="protein sequence ID" value="WXB16885.1"/>
    <property type="molecule type" value="Genomic_DNA"/>
</dbReference>
<evidence type="ECO:0000313" key="7">
    <source>
        <dbReference type="Proteomes" id="UP001370348"/>
    </source>
</evidence>
<feature type="region of interest" description="Disordered" evidence="3">
    <location>
        <begin position="24"/>
        <end position="69"/>
    </location>
</feature>
<keyword evidence="2" id="KW-0720">Serine protease</keyword>
<dbReference type="InterPro" id="IPR001375">
    <property type="entry name" value="Peptidase_S9_cat"/>
</dbReference>
<accession>A0ABZ2M2U4</accession>
<reference evidence="6 7" key="1">
    <citation type="submission" date="2021-12" db="EMBL/GenBank/DDBJ databases">
        <title>Discovery of the Pendulisporaceae a myxobacterial family with distinct sporulation behavior and unique specialized metabolism.</title>
        <authorList>
            <person name="Garcia R."/>
            <person name="Popoff A."/>
            <person name="Bader C.D."/>
            <person name="Loehr J."/>
            <person name="Walesch S."/>
            <person name="Walt C."/>
            <person name="Boldt J."/>
            <person name="Bunk B."/>
            <person name="Haeckl F.J.F.P.J."/>
            <person name="Gunesch A.P."/>
            <person name="Birkelbach J."/>
            <person name="Nuebel U."/>
            <person name="Pietschmann T."/>
            <person name="Bach T."/>
            <person name="Mueller R."/>
        </authorList>
    </citation>
    <scope>NUCLEOTIDE SEQUENCE [LARGE SCALE GENOMIC DNA]</scope>
    <source>
        <strain evidence="6 7">MSr11954</strain>
    </source>
</reference>
<evidence type="ECO:0000259" key="5">
    <source>
        <dbReference type="Pfam" id="PF00326"/>
    </source>
</evidence>
<dbReference type="Gene3D" id="3.40.50.1820">
    <property type="entry name" value="alpha/beta hydrolase"/>
    <property type="match status" value="1"/>
</dbReference>